<dbReference type="PANTHER" id="PTHR43649">
    <property type="entry name" value="ARABINOSE-BINDING PROTEIN-RELATED"/>
    <property type="match status" value="1"/>
</dbReference>
<dbReference type="AlphaFoldDB" id="A0A4Q7NT54"/>
<dbReference type="RefSeq" id="WP_130492665.1">
    <property type="nucleotide sequence ID" value="NZ_SGXD01000002.1"/>
</dbReference>
<evidence type="ECO:0000256" key="1">
    <source>
        <dbReference type="SAM" id="MobiDB-lite"/>
    </source>
</evidence>
<feature type="region of interest" description="Disordered" evidence="1">
    <location>
        <begin position="438"/>
        <end position="462"/>
    </location>
</feature>
<evidence type="ECO:0000313" key="4">
    <source>
        <dbReference type="Proteomes" id="UP000293638"/>
    </source>
</evidence>
<dbReference type="Proteomes" id="UP000293638">
    <property type="component" value="Unassembled WGS sequence"/>
</dbReference>
<dbReference type="PANTHER" id="PTHR43649:SF32">
    <property type="entry name" value="SUGAR BINDING SECRETED PROTEIN"/>
    <property type="match status" value="1"/>
</dbReference>
<dbReference type="InterPro" id="IPR050490">
    <property type="entry name" value="Bact_solute-bd_prot1"/>
</dbReference>
<protein>
    <submittedName>
        <fullName evidence="3">Cellobiose transport system substrate-binding protein</fullName>
    </submittedName>
</protein>
<keyword evidence="4" id="KW-1185">Reference proteome</keyword>
<dbReference type="EMBL" id="SGXD01000002">
    <property type="protein sequence ID" value="RZS90174.1"/>
    <property type="molecule type" value="Genomic_DNA"/>
</dbReference>
<name>A0A4Q7NT54_9ACTN</name>
<feature type="compositionally biased region" description="Low complexity" evidence="1">
    <location>
        <begin position="42"/>
        <end position="63"/>
    </location>
</feature>
<evidence type="ECO:0000256" key="2">
    <source>
        <dbReference type="SAM" id="SignalP"/>
    </source>
</evidence>
<keyword evidence="2" id="KW-0732">Signal</keyword>
<dbReference type="InterPro" id="IPR006059">
    <property type="entry name" value="SBP"/>
</dbReference>
<dbReference type="OrthoDB" id="3226017at2"/>
<dbReference type="SUPFAM" id="SSF53850">
    <property type="entry name" value="Periplasmic binding protein-like II"/>
    <property type="match status" value="1"/>
</dbReference>
<feature type="signal peptide" evidence="2">
    <location>
        <begin position="1"/>
        <end position="25"/>
    </location>
</feature>
<comment type="caution">
    <text evidence="3">The sequence shown here is derived from an EMBL/GenBank/DDBJ whole genome shotgun (WGS) entry which is preliminary data.</text>
</comment>
<feature type="region of interest" description="Disordered" evidence="1">
    <location>
        <begin position="32"/>
        <end position="63"/>
    </location>
</feature>
<reference evidence="3 4" key="1">
    <citation type="submission" date="2019-02" db="EMBL/GenBank/DDBJ databases">
        <title>Genomic Encyclopedia of Type Strains, Phase IV (KMG-IV): sequencing the most valuable type-strain genomes for metagenomic binning, comparative biology and taxonomic classification.</title>
        <authorList>
            <person name="Goeker M."/>
        </authorList>
    </citation>
    <scope>NUCLEOTIDE SEQUENCE [LARGE SCALE GENOMIC DNA]</scope>
    <source>
        <strain evidence="3 4">DSM 45622</strain>
    </source>
</reference>
<feature type="compositionally biased region" description="Basic and acidic residues" evidence="1">
    <location>
        <begin position="441"/>
        <end position="462"/>
    </location>
</feature>
<feature type="compositionally biased region" description="Polar residues" evidence="1">
    <location>
        <begin position="32"/>
        <end position="41"/>
    </location>
</feature>
<proteinExistence type="predicted"/>
<feature type="chain" id="PRO_5039656759" evidence="2">
    <location>
        <begin position="26"/>
        <end position="462"/>
    </location>
</feature>
<dbReference type="Gene3D" id="3.40.190.10">
    <property type="entry name" value="Periplasmic binding protein-like II"/>
    <property type="match status" value="1"/>
</dbReference>
<organism evidence="3 4">
    <name type="scientific">Motilibacter rhizosphaerae</name>
    <dbReference type="NCBI Taxonomy" id="598652"/>
    <lineage>
        <taxon>Bacteria</taxon>
        <taxon>Bacillati</taxon>
        <taxon>Actinomycetota</taxon>
        <taxon>Actinomycetes</taxon>
        <taxon>Motilibacterales</taxon>
        <taxon>Motilibacteraceae</taxon>
        <taxon>Motilibacter</taxon>
    </lineage>
</organism>
<sequence>MQLNPTLRRWPAQAVTAIAAVSMLAACGGSSKSTASSDTQPASSGGAAASAAPAASSGGAAADSGEKVTLTVQTFGGFDFDTSGLYDAYMKLHPNITIKASSVAQEQNYWPALQTHLRSGSGLADVQGIEVGRIADVTQNQADKWVDLDSLGAKDVAGDYFPWKIKQASTTDGKLLALGTDIGPQAVCYRADLFKAAGIPDDRESVAKAMSTWDGYIALGKKYEAAKPKAPFVDSASSLFNAITNQGSTKFYDASGKPVFDTNPAVAKAWDYAMQAHEAGLSAKLAQFSPPWMTAIAKGGFATVACPAWMVSFIEAQGKQAASGKWDIVPEPNGSGNWGGSFLGIPTASKHQKEAYDFIKWVTGAEQQVKLFTDPGRHFPSNAKAASDPKVAAVVDPYFRGAPVGKIFADAAANIPVQPNGAKDGVIQVDLNNGIQSVEQQGKDPKKAWDEAVKTTKDALSG</sequence>
<evidence type="ECO:0000313" key="3">
    <source>
        <dbReference type="EMBL" id="RZS90174.1"/>
    </source>
</evidence>
<dbReference type="Pfam" id="PF13416">
    <property type="entry name" value="SBP_bac_8"/>
    <property type="match status" value="1"/>
</dbReference>
<gene>
    <name evidence="3" type="ORF">EV189_1957</name>
</gene>
<accession>A0A4Q7NT54</accession>